<keyword evidence="3" id="KW-1185">Reference proteome</keyword>
<feature type="region of interest" description="Disordered" evidence="1">
    <location>
        <begin position="611"/>
        <end position="647"/>
    </location>
</feature>
<dbReference type="EMBL" id="SDOX01000153">
    <property type="protein sequence ID" value="TFJ80847.1"/>
    <property type="molecule type" value="Genomic_DNA"/>
</dbReference>
<name>A0A4D9CS05_9STRA</name>
<evidence type="ECO:0000313" key="3">
    <source>
        <dbReference type="Proteomes" id="UP000355283"/>
    </source>
</evidence>
<accession>A0A4D9CS05</accession>
<organism evidence="2 3">
    <name type="scientific">Nannochloropsis salina CCMP1776</name>
    <dbReference type="NCBI Taxonomy" id="1027361"/>
    <lineage>
        <taxon>Eukaryota</taxon>
        <taxon>Sar</taxon>
        <taxon>Stramenopiles</taxon>
        <taxon>Ochrophyta</taxon>
        <taxon>Eustigmatophyceae</taxon>
        <taxon>Eustigmatales</taxon>
        <taxon>Monodopsidaceae</taxon>
        <taxon>Microchloropsis</taxon>
        <taxon>Microchloropsis salina</taxon>
    </lineage>
</organism>
<protein>
    <submittedName>
        <fullName evidence="2">Uncharacterized protein</fullName>
    </submittedName>
</protein>
<proteinExistence type="predicted"/>
<gene>
    <name evidence="2" type="ORF">NSK_007802</name>
</gene>
<reference evidence="2 3" key="1">
    <citation type="submission" date="2019-01" db="EMBL/GenBank/DDBJ databases">
        <title>Nuclear Genome Assembly of the Microalgal Biofuel strain Nannochloropsis salina CCMP1776.</title>
        <authorList>
            <person name="Hovde B."/>
        </authorList>
    </citation>
    <scope>NUCLEOTIDE SEQUENCE [LARGE SCALE GENOMIC DNA]</scope>
    <source>
        <strain evidence="2 3">CCMP1776</strain>
    </source>
</reference>
<evidence type="ECO:0000256" key="1">
    <source>
        <dbReference type="SAM" id="MobiDB-lite"/>
    </source>
</evidence>
<feature type="compositionally biased region" description="Basic and acidic residues" evidence="1">
    <location>
        <begin position="624"/>
        <end position="637"/>
    </location>
</feature>
<dbReference type="Proteomes" id="UP000355283">
    <property type="component" value="Unassembled WGS sequence"/>
</dbReference>
<sequence length="647" mass="70219">MYDDAEMQVAPPDGTEDTFLTSRSSLLAAEGQYLLSSLYATYRALFRHLPVSVRPAGIDFLERVEGVSSPSLPLSRSGHRERCPALPSLSILRWASRRMRRSIRRCLAHVDDVMDREARGDAVAALTAQEEEGLGILQFMERAWTLMELVLLTEDGEGVGGWEVVGWAQAAQEGGREGWREGGPEGPWFCAWEAVLAALYHLVLLLDLSASLAPSLRALRTPALASKRAELLEAFLSTTLLPHQYWRWAVSYALGAGEGGREGERERGREGGRAGLERAGEILRQLGPWLADESGETRRWLERLGGGREGGREGGTGGLLEVPWMEASVQGGMASWKRFEAGGRESGFENGLKALQVAVVLWIKSDWGRRELRDHLEVMCSDFLTLMAGLAEVLEHPPSAPPSAPPSRPAFSLGEMEAITRAVVEAVATEGSEQAGGEGGRDGGRDGGWGESAFPAASQLVRVQCPELSVLYACRLTLASLINTSTSPKNGGTDALARALRPLLSTLPPLGGVAPKRLWPPLLRTCLALLQTIMRDQESNPGPEVPAPPLSPAQAAALMTCMAEVQVTHRREEFLGWEGKEGWKQTQRQVLAVALARAFVQERKEVVAWEERKGQGGAGGRKGGGREGQRAGRRESAMELLRGPPIF</sequence>
<evidence type="ECO:0000313" key="2">
    <source>
        <dbReference type="EMBL" id="TFJ80847.1"/>
    </source>
</evidence>
<dbReference type="OrthoDB" id="198204at2759"/>
<dbReference type="AlphaFoldDB" id="A0A4D9CS05"/>
<feature type="region of interest" description="Disordered" evidence="1">
    <location>
        <begin position="429"/>
        <end position="451"/>
    </location>
</feature>
<comment type="caution">
    <text evidence="2">The sequence shown here is derived from an EMBL/GenBank/DDBJ whole genome shotgun (WGS) entry which is preliminary data.</text>
</comment>